<reference evidence="2" key="1">
    <citation type="journal article" date="2016" name="Nature">
        <title>Genome evolution in the allotetraploid frog Xenopus laevis.</title>
        <authorList>
            <person name="Session A.M."/>
            <person name="Uno Y."/>
            <person name="Kwon T."/>
            <person name="Chapman J.A."/>
            <person name="Toyoda A."/>
            <person name="Takahashi S."/>
            <person name="Fukui A."/>
            <person name="Hikosaka A."/>
            <person name="Suzuki A."/>
            <person name="Kondo M."/>
            <person name="van Heeringen S.J."/>
            <person name="Quigley I."/>
            <person name="Heinz S."/>
            <person name="Ogino H."/>
            <person name="Ochi H."/>
            <person name="Hellsten U."/>
            <person name="Lyons J.B."/>
            <person name="Simakov O."/>
            <person name="Putnam N."/>
            <person name="Stites J."/>
            <person name="Kuroki Y."/>
            <person name="Tanaka T."/>
            <person name="Michiue T."/>
            <person name="Watanabe M."/>
            <person name="Bogdanovic O."/>
            <person name="Lister R."/>
            <person name="Georgiou G."/>
            <person name="Paranjpe S.S."/>
            <person name="van Kruijsbergen I."/>
            <person name="Shu S."/>
            <person name="Carlson J."/>
            <person name="Kinoshita T."/>
            <person name="Ohta Y."/>
            <person name="Mawaribuchi S."/>
            <person name="Jenkins J."/>
            <person name="Grimwood J."/>
            <person name="Schmutz J."/>
            <person name="Mitros T."/>
            <person name="Mozaffari S.V."/>
            <person name="Suzuki Y."/>
            <person name="Haramoto Y."/>
            <person name="Yamamoto T.S."/>
            <person name="Takagi C."/>
            <person name="Heald R."/>
            <person name="Miller K."/>
            <person name="Haudenschild C."/>
            <person name="Kitzman J."/>
            <person name="Nakayama T."/>
            <person name="Izutsu Y."/>
            <person name="Robert J."/>
            <person name="Fortriede J."/>
            <person name="Burns K."/>
            <person name="Lotay V."/>
            <person name="Karimi K."/>
            <person name="Yasuoka Y."/>
            <person name="Dichmann D.S."/>
            <person name="Flajnik M.F."/>
            <person name="Houston D.W."/>
            <person name="Shendure J."/>
            <person name="DuPasquier L."/>
            <person name="Vize P.D."/>
            <person name="Zorn A.M."/>
            <person name="Ito M."/>
            <person name="Marcotte E.M."/>
            <person name="Wallingford J.B."/>
            <person name="Ito Y."/>
            <person name="Asashima M."/>
            <person name="Ueno N."/>
            <person name="Matsuda Y."/>
            <person name="Veenstra G.J."/>
            <person name="Fujiyama A."/>
            <person name="Harland R.M."/>
            <person name="Taira M."/>
            <person name="Rokhsar D.S."/>
        </authorList>
    </citation>
    <scope>NUCLEOTIDE SEQUENCE [LARGE SCALE GENOMIC DNA]</scope>
    <source>
        <strain evidence="2">J</strain>
    </source>
</reference>
<organism evidence="1 2">
    <name type="scientific">Xenopus laevis</name>
    <name type="common">African clawed frog</name>
    <dbReference type="NCBI Taxonomy" id="8355"/>
    <lineage>
        <taxon>Eukaryota</taxon>
        <taxon>Metazoa</taxon>
        <taxon>Chordata</taxon>
        <taxon>Craniata</taxon>
        <taxon>Vertebrata</taxon>
        <taxon>Euteleostomi</taxon>
        <taxon>Amphibia</taxon>
        <taxon>Batrachia</taxon>
        <taxon>Anura</taxon>
        <taxon>Pipoidea</taxon>
        <taxon>Pipidae</taxon>
        <taxon>Xenopodinae</taxon>
        <taxon>Xenopus</taxon>
        <taxon>Xenopus</taxon>
    </lineage>
</organism>
<dbReference type="AlphaFoldDB" id="A0A974DC01"/>
<accession>A0A974DC01</accession>
<sequence length="83" mass="9495">MSTVPTPHCNHSPNPILYLPTNLTLYPLTQSTWYPCTHPTLYPLIHPTMYPLRVCAHEKLNQLREGCSEIALHICAFSEAFKM</sequence>
<protein>
    <submittedName>
        <fullName evidence="1">Uncharacterized protein</fullName>
    </submittedName>
</protein>
<evidence type="ECO:0000313" key="1">
    <source>
        <dbReference type="EMBL" id="OCT88166.1"/>
    </source>
</evidence>
<dbReference type="Proteomes" id="UP000694892">
    <property type="component" value="Chromosome 3L"/>
</dbReference>
<name>A0A974DC01_XENLA</name>
<dbReference type="EMBL" id="CM004470">
    <property type="protein sequence ID" value="OCT88166.1"/>
    <property type="molecule type" value="Genomic_DNA"/>
</dbReference>
<evidence type="ECO:0000313" key="2">
    <source>
        <dbReference type="Proteomes" id="UP000694892"/>
    </source>
</evidence>
<gene>
    <name evidence="1" type="ORF">XELAEV_18016792mg</name>
</gene>
<proteinExistence type="predicted"/>